<evidence type="ECO:0000256" key="1">
    <source>
        <dbReference type="SAM" id="MobiDB-lite"/>
    </source>
</evidence>
<keyword evidence="3" id="KW-1185">Reference proteome</keyword>
<dbReference type="Proteomes" id="UP000186817">
    <property type="component" value="Unassembled WGS sequence"/>
</dbReference>
<organism evidence="2 3">
    <name type="scientific">Symbiodinium microadriaticum</name>
    <name type="common">Dinoflagellate</name>
    <name type="synonym">Zooxanthella microadriatica</name>
    <dbReference type="NCBI Taxonomy" id="2951"/>
    <lineage>
        <taxon>Eukaryota</taxon>
        <taxon>Sar</taxon>
        <taxon>Alveolata</taxon>
        <taxon>Dinophyceae</taxon>
        <taxon>Suessiales</taxon>
        <taxon>Symbiodiniaceae</taxon>
        <taxon>Symbiodinium</taxon>
    </lineage>
</organism>
<dbReference type="OrthoDB" id="448268at2759"/>
<reference evidence="2 3" key="1">
    <citation type="submission" date="2016-02" db="EMBL/GenBank/DDBJ databases">
        <title>Genome analysis of coral dinoflagellate symbionts highlights evolutionary adaptations to a symbiotic lifestyle.</title>
        <authorList>
            <person name="Aranda M."/>
            <person name="Li Y."/>
            <person name="Liew Y.J."/>
            <person name="Baumgarten S."/>
            <person name="Simakov O."/>
            <person name="Wilson M."/>
            <person name="Piel J."/>
            <person name="Ashoor H."/>
            <person name="Bougouffa S."/>
            <person name="Bajic V.B."/>
            <person name="Ryu T."/>
            <person name="Ravasi T."/>
            <person name="Bayer T."/>
            <person name="Micklem G."/>
            <person name="Kim H."/>
            <person name="Bhak J."/>
            <person name="Lajeunesse T.C."/>
            <person name="Voolstra C.R."/>
        </authorList>
    </citation>
    <scope>NUCLEOTIDE SEQUENCE [LARGE SCALE GENOMIC DNA]</scope>
    <source>
        <strain evidence="2 3">CCMP2467</strain>
    </source>
</reference>
<sequence>MARRWKEKRLDRITQGLLLRLVEEIWHRSSRMGLARKRLQRQLISRLECSLCRILQWLSVNQGSPKQRMGAFSKRLGPPNRMKAWSLPVFKLWTGQRAVSLVYMDGCCVWESSSRLRWRPLEQLKPGARRVMNDWPRQAIQCKLGDMEFQKGICRFRNTEFQKGICKLGDMEFQKGICKLGDMEFQKGIFKLGNTEFQKGIFRLGDMEFQKGISRLLDTEFQGIISKLLDTEFQEIYSKLLDMEFREINGRFLDTEFQEGISSDTEFQEGISSDTDTEFQEGISMDTEFHIAQVLWSRVVQARNLYGGDHGRLSVGQGGGLFTGSRERGGMFDVAPGDVAYRQPEIQRGATFGDYDYEIGGSNPPRLSGPDGGLGGGPATARLDESGPSAAMDVEGSSAQPSTSTTKPGLAAETTTATPSPMDVLITGMTQLQQVLLRQKPEGLDLEPKAVQELAKLPEYAPETGAIDFQDFLYLAEQQIGSLASGAGDWWSRTLAVAQESYAEYQAMSPMRRLSVKPTLTSELRDERYKKLERKVAALLLAALPKSVREEMIAYRVQGTHQILFRLMIVYQPGGAQDRAQLLRQLDVTESAAGPVEAIASLRRWYRLLQRAADIGVKLPDESIQTRSLTMIVKKTADSFPDFKFRMALARTELQIDTRPTQDSVMRYLQHLLAELEHLGGNKKPAAATGTATTTSTTSAATTTLKGIQTQGDATPKAKAKSVAEKPCKYFATEVGPVFALRFYQAPYEGSGSNNIYDELLYFFAI</sequence>
<gene>
    <name evidence="2" type="ORF">AK812_SmicGene11759</name>
</gene>
<proteinExistence type="predicted"/>
<accession>A0A1Q9ECE8</accession>
<feature type="region of interest" description="Disordered" evidence="1">
    <location>
        <begin position="353"/>
        <end position="421"/>
    </location>
</feature>
<comment type="caution">
    <text evidence="2">The sequence shown here is derived from an EMBL/GenBank/DDBJ whole genome shotgun (WGS) entry which is preliminary data.</text>
</comment>
<protein>
    <submittedName>
        <fullName evidence="2">Uncharacterized protein</fullName>
    </submittedName>
</protein>
<evidence type="ECO:0000313" key="3">
    <source>
        <dbReference type="Proteomes" id="UP000186817"/>
    </source>
</evidence>
<name>A0A1Q9ECE8_SYMMI</name>
<dbReference type="EMBL" id="LSRX01000195">
    <property type="protein sequence ID" value="OLQ05057.1"/>
    <property type="molecule type" value="Genomic_DNA"/>
</dbReference>
<feature type="compositionally biased region" description="Polar residues" evidence="1">
    <location>
        <begin position="397"/>
        <end position="419"/>
    </location>
</feature>
<dbReference type="AlphaFoldDB" id="A0A1Q9ECE8"/>
<evidence type="ECO:0000313" key="2">
    <source>
        <dbReference type="EMBL" id="OLQ05057.1"/>
    </source>
</evidence>